<accession>A0ACB9G5R5</accession>
<comment type="caution">
    <text evidence="1">The sequence shown here is derived from an EMBL/GenBank/DDBJ whole genome shotgun (WGS) entry which is preliminary data.</text>
</comment>
<evidence type="ECO:0000313" key="2">
    <source>
        <dbReference type="Proteomes" id="UP001055811"/>
    </source>
</evidence>
<gene>
    <name evidence="1" type="ORF">L2E82_08369</name>
</gene>
<name>A0ACB9G5R5_CICIN</name>
<protein>
    <submittedName>
        <fullName evidence="1">Uncharacterized protein</fullName>
    </submittedName>
</protein>
<evidence type="ECO:0000313" key="1">
    <source>
        <dbReference type="EMBL" id="KAI3778974.1"/>
    </source>
</evidence>
<reference evidence="1 2" key="2">
    <citation type="journal article" date="2022" name="Mol. Ecol. Resour.">
        <title>The genomes of chicory, endive, great burdock and yacon provide insights into Asteraceae paleo-polyploidization history and plant inulin production.</title>
        <authorList>
            <person name="Fan W."/>
            <person name="Wang S."/>
            <person name="Wang H."/>
            <person name="Wang A."/>
            <person name="Jiang F."/>
            <person name="Liu H."/>
            <person name="Zhao H."/>
            <person name="Xu D."/>
            <person name="Zhang Y."/>
        </authorList>
    </citation>
    <scope>NUCLEOTIDE SEQUENCE [LARGE SCALE GENOMIC DNA]</scope>
    <source>
        <strain evidence="2">cv. Punajuju</strain>
        <tissue evidence="1">Leaves</tissue>
    </source>
</reference>
<sequence length="460" mass="51627">MINRFQALKSLSYEEGQMEGLQKDRLVELEVVHKIKEEIRMISSRLGHIEFSYRDPVKIFDQSKVKGVVANLIKVKDMATMTALEILRSWLLEDVQFYCRSCSTKLTTSIRSFKEMPSLNWREAADNWFGTCCCSFGGVSEKLVTKYANSYTCSSGMCLMDATSTVISKDDFIGHKFPDHVSQSQNQNQTHGTNTNELLANKTSLLNGLLGNSFMVTSPYLSKSINWSEISCPNCSCLLGAYPHDNLDGTLNNALLNDTIHLFKCFISTCLPVGTSNDLFRNLNEWATKNQVEDVYMLMTKARNQKVNEKDKPLLSISNFVQVAPNNVLLAVLALLYAINNYLKFTMHGITSMGVSVATGAYILPDGIASMGVPVATSAYICKFIFVIVPSMASVFNEYALKTQYDTSIYPQNLFLYGMEQHLPSEGSLELLLSKVQKLPSSWLAIRYKFIFPLEIIMKV</sequence>
<dbReference type="Proteomes" id="UP001055811">
    <property type="component" value="Linkage Group LG02"/>
</dbReference>
<proteinExistence type="predicted"/>
<reference evidence="2" key="1">
    <citation type="journal article" date="2022" name="Mol. Ecol. Resour.">
        <title>The genomes of chicory, endive, great burdock and yacon provide insights into Asteraceae palaeo-polyploidization history and plant inulin production.</title>
        <authorList>
            <person name="Fan W."/>
            <person name="Wang S."/>
            <person name="Wang H."/>
            <person name="Wang A."/>
            <person name="Jiang F."/>
            <person name="Liu H."/>
            <person name="Zhao H."/>
            <person name="Xu D."/>
            <person name="Zhang Y."/>
        </authorList>
    </citation>
    <scope>NUCLEOTIDE SEQUENCE [LARGE SCALE GENOMIC DNA]</scope>
    <source>
        <strain evidence="2">cv. Punajuju</strain>
    </source>
</reference>
<dbReference type="EMBL" id="CM042010">
    <property type="protein sequence ID" value="KAI3778974.1"/>
    <property type="molecule type" value="Genomic_DNA"/>
</dbReference>
<organism evidence="1 2">
    <name type="scientific">Cichorium intybus</name>
    <name type="common">Chicory</name>
    <dbReference type="NCBI Taxonomy" id="13427"/>
    <lineage>
        <taxon>Eukaryota</taxon>
        <taxon>Viridiplantae</taxon>
        <taxon>Streptophyta</taxon>
        <taxon>Embryophyta</taxon>
        <taxon>Tracheophyta</taxon>
        <taxon>Spermatophyta</taxon>
        <taxon>Magnoliopsida</taxon>
        <taxon>eudicotyledons</taxon>
        <taxon>Gunneridae</taxon>
        <taxon>Pentapetalae</taxon>
        <taxon>asterids</taxon>
        <taxon>campanulids</taxon>
        <taxon>Asterales</taxon>
        <taxon>Asteraceae</taxon>
        <taxon>Cichorioideae</taxon>
        <taxon>Cichorieae</taxon>
        <taxon>Cichoriinae</taxon>
        <taxon>Cichorium</taxon>
    </lineage>
</organism>
<keyword evidence="2" id="KW-1185">Reference proteome</keyword>